<accession>A0A9K3CYN8</accession>
<dbReference type="AlphaFoldDB" id="A0A9K3CYN8"/>
<evidence type="ECO:0000313" key="2">
    <source>
        <dbReference type="Proteomes" id="UP000265618"/>
    </source>
</evidence>
<protein>
    <submittedName>
        <fullName evidence="1">Uncharacterized protein</fullName>
    </submittedName>
</protein>
<dbReference type="Proteomes" id="UP000265618">
    <property type="component" value="Unassembled WGS sequence"/>
</dbReference>
<reference evidence="1 2" key="1">
    <citation type="journal article" date="2018" name="PLoS ONE">
        <title>The draft genome of Kipferlia bialata reveals reductive genome evolution in fornicate parasites.</title>
        <authorList>
            <person name="Tanifuji G."/>
            <person name="Takabayashi S."/>
            <person name="Kume K."/>
            <person name="Takagi M."/>
            <person name="Nakayama T."/>
            <person name="Kamikawa R."/>
            <person name="Inagaki Y."/>
            <person name="Hashimoto T."/>
        </authorList>
    </citation>
    <scope>NUCLEOTIDE SEQUENCE [LARGE SCALE GENOMIC DNA]</scope>
    <source>
        <strain evidence="1">NY0173</strain>
    </source>
</reference>
<evidence type="ECO:0000313" key="1">
    <source>
        <dbReference type="EMBL" id="GIQ85412.1"/>
    </source>
</evidence>
<comment type="caution">
    <text evidence="1">The sequence shown here is derived from an EMBL/GenBank/DDBJ whole genome shotgun (WGS) entry which is preliminary data.</text>
</comment>
<gene>
    <name evidence="1" type="ORF">KIPB_007073</name>
</gene>
<name>A0A9K3CYN8_9EUKA</name>
<feature type="non-terminal residue" evidence="1">
    <location>
        <position position="1"/>
    </location>
</feature>
<keyword evidence="2" id="KW-1185">Reference proteome</keyword>
<sequence length="63" mass="6696">DALATVGGDLEGWRKRHASESLSSAVSVSALPVSRLSRWGTFSTMATESNESADLLTSLLELM</sequence>
<dbReference type="EMBL" id="BDIP01001928">
    <property type="protein sequence ID" value="GIQ85412.1"/>
    <property type="molecule type" value="Genomic_DNA"/>
</dbReference>
<organism evidence="1 2">
    <name type="scientific">Kipferlia bialata</name>
    <dbReference type="NCBI Taxonomy" id="797122"/>
    <lineage>
        <taxon>Eukaryota</taxon>
        <taxon>Metamonada</taxon>
        <taxon>Carpediemonas-like organisms</taxon>
        <taxon>Kipferlia</taxon>
    </lineage>
</organism>
<proteinExistence type="predicted"/>